<organism evidence="3 4">
    <name type="scientific">Streptomyces atriruber</name>
    <dbReference type="NCBI Taxonomy" id="545121"/>
    <lineage>
        <taxon>Bacteria</taxon>
        <taxon>Bacillati</taxon>
        <taxon>Actinomycetota</taxon>
        <taxon>Actinomycetes</taxon>
        <taxon>Kitasatosporales</taxon>
        <taxon>Streptomycetaceae</taxon>
        <taxon>Streptomyces</taxon>
    </lineage>
</organism>
<comment type="caution">
    <text evidence="3">The sequence shown here is derived from an EMBL/GenBank/DDBJ whole genome shotgun (WGS) entry which is preliminary data.</text>
</comment>
<keyword evidence="4" id="KW-1185">Reference proteome</keyword>
<keyword evidence="3" id="KW-0547">Nucleotide-binding</keyword>
<gene>
    <name evidence="3" type="ORF">ABZ921_19345</name>
</gene>
<evidence type="ECO:0000259" key="2">
    <source>
        <dbReference type="Pfam" id="PF13581"/>
    </source>
</evidence>
<dbReference type="Gene3D" id="3.30.565.10">
    <property type="entry name" value="Histidine kinase-like ATPase, C-terminal domain"/>
    <property type="match status" value="1"/>
</dbReference>
<dbReference type="EMBL" id="JBEYXV010000009">
    <property type="protein sequence ID" value="MEU6822787.1"/>
    <property type="molecule type" value="Genomic_DNA"/>
</dbReference>
<dbReference type="PANTHER" id="PTHR35526">
    <property type="entry name" value="ANTI-SIGMA-F FACTOR RSBW-RELATED"/>
    <property type="match status" value="1"/>
</dbReference>
<dbReference type="Pfam" id="PF13581">
    <property type="entry name" value="HATPase_c_2"/>
    <property type="match status" value="1"/>
</dbReference>
<evidence type="ECO:0000313" key="4">
    <source>
        <dbReference type="Proteomes" id="UP001551176"/>
    </source>
</evidence>
<protein>
    <submittedName>
        <fullName evidence="3">ATP-binding protein</fullName>
    </submittedName>
</protein>
<proteinExistence type="predicted"/>
<sequence>MKSASALARPAPPAYRPTSYRLTAPNAETAPAVVRDLVAALLLSTGHPHLVDAARLCTSEAATNVHRHAAQTAFVNVEVSVRREGVTIRVVDDEPHLLPEPQDRYTDQERGLGLHLIEMCSDAWGVSVQGGLIPTTKSVWFRLDEGGRGAA</sequence>
<keyword evidence="1" id="KW-0418">Kinase</keyword>
<evidence type="ECO:0000313" key="3">
    <source>
        <dbReference type="EMBL" id="MEU6822787.1"/>
    </source>
</evidence>
<dbReference type="GO" id="GO:0005524">
    <property type="term" value="F:ATP binding"/>
    <property type="evidence" value="ECO:0007669"/>
    <property type="project" value="UniProtKB-KW"/>
</dbReference>
<dbReference type="InterPro" id="IPR050267">
    <property type="entry name" value="Anti-sigma-factor_SerPK"/>
</dbReference>
<dbReference type="InterPro" id="IPR003594">
    <property type="entry name" value="HATPase_dom"/>
</dbReference>
<accession>A0ABV3BQG1</accession>
<name>A0ABV3BQG1_9ACTN</name>
<dbReference type="SUPFAM" id="SSF55874">
    <property type="entry name" value="ATPase domain of HSP90 chaperone/DNA topoisomerase II/histidine kinase"/>
    <property type="match status" value="1"/>
</dbReference>
<keyword evidence="1" id="KW-0808">Transferase</keyword>
<dbReference type="InterPro" id="IPR036890">
    <property type="entry name" value="HATPase_C_sf"/>
</dbReference>
<evidence type="ECO:0000256" key="1">
    <source>
        <dbReference type="ARBA" id="ARBA00022527"/>
    </source>
</evidence>
<keyword evidence="1" id="KW-0723">Serine/threonine-protein kinase</keyword>
<dbReference type="Proteomes" id="UP001551176">
    <property type="component" value="Unassembled WGS sequence"/>
</dbReference>
<dbReference type="RefSeq" id="WP_359350452.1">
    <property type="nucleotide sequence ID" value="NZ_JBEYXV010000009.1"/>
</dbReference>
<dbReference type="CDD" id="cd16936">
    <property type="entry name" value="HATPase_RsbW-like"/>
    <property type="match status" value="1"/>
</dbReference>
<feature type="domain" description="Histidine kinase/HSP90-like ATPase" evidence="2">
    <location>
        <begin position="27"/>
        <end position="126"/>
    </location>
</feature>
<reference evidence="3 4" key="1">
    <citation type="submission" date="2024-06" db="EMBL/GenBank/DDBJ databases">
        <title>The Natural Products Discovery Center: Release of the First 8490 Sequenced Strains for Exploring Actinobacteria Biosynthetic Diversity.</title>
        <authorList>
            <person name="Kalkreuter E."/>
            <person name="Kautsar S.A."/>
            <person name="Yang D."/>
            <person name="Bader C.D."/>
            <person name="Teijaro C.N."/>
            <person name="Fluegel L."/>
            <person name="Davis C.M."/>
            <person name="Simpson J.R."/>
            <person name="Lauterbach L."/>
            <person name="Steele A.D."/>
            <person name="Gui C."/>
            <person name="Meng S."/>
            <person name="Li G."/>
            <person name="Viehrig K."/>
            <person name="Ye F."/>
            <person name="Su P."/>
            <person name="Kiefer A.F."/>
            <person name="Nichols A."/>
            <person name="Cepeda A.J."/>
            <person name="Yan W."/>
            <person name="Fan B."/>
            <person name="Jiang Y."/>
            <person name="Adhikari A."/>
            <person name="Zheng C.-J."/>
            <person name="Schuster L."/>
            <person name="Cowan T.M."/>
            <person name="Smanski M.J."/>
            <person name="Chevrette M.G."/>
            <person name="De Carvalho L.P.S."/>
            <person name="Shen B."/>
        </authorList>
    </citation>
    <scope>NUCLEOTIDE SEQUENCE [LARGE SCALE GENOMIC DNA]</scope>
    <source>
        <strain evidence="3 4">NPDC046838</strain>
    </source>
</reference>
<keyword evidence="3" id="KW-0067">ATP-binding</keyword>
<dbReference type="PANTHER" id="PTHR35526:SF3">
    <property type="entry name" value="ANTI-SIGMA-F FACTOR RSBW"/>
    <property type="match status" value="1"/>
</dbReference>